<dbReference type="EMBL" id="KV427616">
    <property type="protein sequence ID" value="KZT08104.1"/>
    <property type="molecule type" value="Genomic_DNA"/>
</dbReference>
<gene>
    <name evidence="2" type="ORF">LAESUDRAFT_649919</name>
</gene>
<dbReference type="GeneID" id="63821237"/>
<keyword evidence="3" id="KW-1185">Reference proteome</keyword>
<dbReference type="Proteomes" id="UP000076871">
    <property type="component" value="Unassembled WGS sequence"/>
</dbReference>
<dbReference type="OrthoDB" id="2570975at2759"/>
<feature type="region of interest" description="Disordered" evidence="1">
    <location>
        <begin position="73"/>
        <end position="107"/>
    </location>
</feature>
<evidence type="ECO:0000256" key="1">
    <source>
        <dbReference type="SAM" id="MobiDB-lite"/>
    </source>
</evidence>
<sequence length="386" mass="42311">MAARKGSHVDTSTHASASHADAALLLSLKGSQAPASSSSKNNASFSVAATIIRASSSRRRARAFGNSHSEYAAEEAYRRRHSHSRSPSPPTHVKFEFELNPPDEPEHPLERAARIRTRSKRVPRKSAKGSITLPRVLNRPAYCAVPASRFKPIDPKLAEIPVEYVQDSLAELGPGMLNILASVEFESICDTGEGIPEEVSLSVSDDSSDAPTHVFAIHDRQPDRLRKHIVLYPAHHLVWAANCAKLPEFAPSHPGRPAPGEPYTVPVVPLCIPHSATFADLAAYIYSKRADNLLSALLPDNAFARLADPRRNAHLVYAESLAMKYSAKELLTRYVTRVQGLWRNVCALGLYDQGIWFIIDLVWEVLLNAVAISTGSKVLPGRDVDF</sequence>
<dbReference type="AlphaFoldDB" id="A0A165F0G6"/>
<protein>
    <submittedName>
        <fullName evidence="2">Uncharacterized protein</fullName>
    </submittedName>
</protein>
<accession>A0A165F0G6</accession>
<evidence type="ECO:0000313" key="3">
    <source>
        <dbReference type="Proteomes" id="UP000076871"/>
    </source>
</evidence>
<organism evidence="2 3">
    <name type="scientific">Laetiporus sulphureus 93-53</name>
    <dbReference type="NCBI Taxonomy" id="1314785"/>
    <lineage>
        <taxon>Eukaryota</taxon>
        <taxon>Fungi</taxon>
        <taxon>Dikarya</taxon>
        <taxon>Basidiomycota</taxon>
        <taxon>Agaricomycotina</taxon>
        <taxon>Agaricomycetes</taxon>
        <taxon>Polyporales</taxon>
        <taxon>Laetiporus</taxon>
    </lineage>
</organism>
<dbReference type="RefSeq" id="XP_040765844.1">
    <property type="nucleotide sequence ID" value="XM_040904207.1"/>
</dbReference>
<proteinExistence type="predicted"/>
<evidence type="ECO:0000313" key="2">
    <source>
        <dbReference type="EMBL" id="KZT08104.1"/>
    </source>
</evidence>
<reference evidence="2 3" key="1">
    <citation type="journal article" date="2016" name="Mol. Biol. Evol.">
        <title>Comparative Genomics of Early-Diverging Mushroom-Forming Fungi Provides Insights into the Origins of Lignocellulose Decay Capabilities.</title>
        <authorList>
            <person name="Nagy L.G."/>
            <person name="Riley R."/>
            <person name="Tritt A."/>
            <person name="Adam C."/>
            <person name="Daum C."/>
            <person name="Floudas D."/>
            <person name="Sun H."/>
            <person name="Yadav J.S."/>
            <person name="Pangilinan J."/>
            <person name="Larsson K.H."/>
            <person name="Matsuura K."/>
            <person name="Barry K."/>
            <person name="Labutti K."/>
            <person name="Kuo R."/>
            <person name="Ohm R.A."/>
            <person name="Bhattacharya S.S."/>
            <person name="Shirouzu T."/>
            <person name="Yoshinaga Y."/>
            <person name="Martin F.M."/>
            <person name="Grigoriev I.V."/>
            <person name="Hibbett D.S."/>
        </authorList>
    </citation>
    <scope>NUCLEOTIDE SEQUENCE [LARGE SCALE GENOMIC DNA]</scope>
    <source>
        <strain evidence="2 3">93-53</strain>
    </source>
</reference>
<dbReference type="InParanoid" id="A0A165F0G6"/>
<name>A0A165F0G6_9APHY</name>